<feature type="compositionally biased region" description="Acidic residues" evidence="1">
    <location>
        <begin position="1295"/>
        <end position="1304"/>
    </location>
</feature>
<sequence>MPTTGLVTRWRLYLADFRQRIVLQVWRFVRTNIEFDYQEVYSLVNQTVVDASCTVRRGITECLVADPYPVEAGDVIGFYFDANNPVRYSTRNCYGRSEQLRYISNVRDPDFDQPDYGFSLGSYASNPCREYSVQVTVENTEPPPQPTTTEIPSDGMDLPEAWWAKELGVFWSDRMTGSCTRWRSTNFLATNGDTSNTTSSSVITLCYVMSISSAVNILYLNATNTTYELDLDQVKEKKVQLSLYSSAPTELYINSTRKKMAYEDLEYRYTFENLTLIGDVELLCPDGASLVLTLKTIQMTRIPGTIYAANCLGLEVNIVNGDFNGVYMEFSGKETTALLDNVIMRNTIQTRTRDGSMGSKSGIFFNLIENEGSHTIKVSGSSFEGLRVPVSEVGTRRPVAALSVDTFDTLSDVKLFVTDSVFSDNQRAIDVAMKGHNNVQIDGCTFRNNVRKPDVYIRDSYFDSNFAETSESYQEKDVYFKLWAPGSGGAIYVYVTPRSPLKVDGYVEIHGCTFVNNTAMSNGGTIFISPVVLVAISNCTMENARTREMSRARMGDILFASSPVYVDNVTVTVNTADEATPIVYYQASDLLSDKLTVSELTLTCAKGFDVEQTSTSFADGLQSLQLYCRRCASDHYSLDTSTVVVDETGSFVDARIACHPCPYGADCSDGIVNVDNFWGDTGDNGSEVTMYLCPEEYCVENASVHVQFGSCVEHRQGTLCGRCESGYSEALYGTACISDDECGLRQPAAIGILVLILIRGLIFVALLLFADEWESVVNSGIEKVSPKGKAEQIQVVTNEGFLTIYFYFIQTVELLQVDIIIDPDETKSIVRAEDVLPEIFLEGVNIEGELQSASCFIPGITPVEKVALTFVYPAYTFLLLLLVYLGTGLCCICRKTPDKPRIMRNGIARIMLVLLELFLFTYQGIAESLFQLIQCVNVDGKSVLWLDGNVECLQTWQFVVIAITCTFVCPFFLILLFGPKVLKEKKITLGFFFFALVFPAFCFIPIMLVFFGVLSDVPPTLFGVKKQRYSVEELEHRLPSDDEKYRKFRDANCSGLESSRRTAATSNGTSNDSVSDDFDDDVDDLRETVAEALVGTYRSWEEDGDDFLGGLCWEGVLNLQRLVLVVVYVFTPDVLLRQTLLCTLMFVVLLLQMKLKPFGGRMSNRAQTAALSVIVMIGIFNLIRATLFHVGASPEDIAYVLVIVLEWIEIICTKFLPWLLILVALLAVCAKGVKNKVDESRSDATDPDSGSRSSTAFVNDAYDQLSDTSSGRDRQTGQSSTPPSDMESDRGIAPEEMDLGEPFDPEQFTARSPDPLPLPWRQKKYPVARKGSNAICPLPVDSRHQGAAGVGHQLPALGQHGDAGAAYVML</sequence>
<feature type="transmembrane region" description="Helical" evidence="2">
    <location>
        <begin position="989"/>
        <end position="1014"/>
    </location>
</feature>
<dbReference type="SUPFAM" id="SSF51126">
    <property type="entry name" value="Pectin lyase-like"/>
    <property type="match status" value="1"/>
</dbReference>
<evidence type="ECO:0000256" key="1">
    <source>
        <dbReference type="SAM" id="MobiDB-lite"/>
    </source>
</evidence>
<dbReference type="EMBL" id="JAODUP010000155">
    <property type="protein sequence ID" value="KAK2159264.1"/>
    <property type="molecule type" value="Genomic_DNA"/>
</dbReference>
<proteinExistence type="predicted"/>
<dbReference type="PANTHER" id="PTHR11319">
    <property type="entry name" value="G PROTEIN-COUPLED RECEPTOR-RELATED"/>
    <property type="match status" value="1"/>
</dbReference>
<keyword evidence="4" id="KW-1185">Reference proteome</keyword>
<feature type="transmembrane region" description="Helical" evidence="2">
    <location>
        <begin position="955"/>
        <end position="977"/>
    </location>
</feature>
<dbReference type="InterPro" id="IPR011050">
    <property type="entry name" value="Pectin_lyase_fold/virulence"/>
</dbReference>
<feature type="region of interest" description="Disordered" evidence="1">
    <location>
        <begin position="1059"/>
        <end position="1079"/>
    </location>
</feature>
<dbReference type="Proteomes" id="UP001208570">
    <property type="component" value="Unassembled WGS sequence"/>
</dbReference>
<feature type="compositionally biased region" description="Polar residues" evidence="1">
    <location>
        <begin position="1059"/>
        <end position="1071"/>
    </location>
</feature>
<name>A0AAD9N9Q0_9ANNE</name>
<keyword evidence="2" id="KW-0812">Transmembrane</keyword>
<feature type="transmembrane region" description="Helical" evidence="2">
    <location>
        <begin position="872"/>
        <end position="894"/>
    </location>
</feature>
<protein>
    <submittedName>
        <fullName evidence="3">Uncharacterized protein</fullName>
    </submittedName>
</protein>
<dbReference type="InterPro" id="IPR012334">
    <property type="entry name" value="Pectin_lyas_fold"/>
</dbReference>
<evidence type="ECO:0000313" key="4">
    <source>
        <dbReference type="Proteomes" id="UP001208570"/>
    </source>
</evidence>
<feature type="compositionally biased region" description="Polar residues" evidence="1">
    <location>
        <begin position="1248"/>
        <end position="1257"/>
    </location>
</feature>
<feature type="transmembrane region" description="Helical" evidence="2">
    <location>
        <begin position="748"/>
        <end position="770"/>
    </location>
</feature>
<comment type="caution">
    <text evidence="3">The sequence shown here is derived from an EMBL/GenBank/DDBJ whole genome shotgun (WGS) entry which is preliminary data.</text>
</comment>
<feature type="transmembrane region" description="Helical" evidence="2">
    <location>
        <begin position="1197"/>
        <end position="1230"/>
    </location>
</feature>
<feature type="region of interest" description="Disordered" evidence="1">
    <location>
        <begin position="1237"/>
        <end position="1321"/>
    </location>
</feature>
<keyword evidence="2" id="KW-0472">Membrane</keyword>
<feature type="transmembrane region" description="Helical" evidence="2">
    <location>
        <begin position="523"/>
        <end position="541"/>
    </location>
</feature>
<evidence type="ECO:0000313" key="3">
    <source>
        <dbReference type="EMBL" id="KAK2159264.1"/>
    </source>
</evidence>
<dbReference type="Gene3D" id="2.160.20.10">
    <property type="entry name" value="Single-stranded right-handed beta-helix, Pectin lyase-like"/>
    <property type="match status" value="1"/>
</dbReference>
<evidence type="ECO:0000256" key="2">
    <source>
        <dbReference type="SAM" id="Phobius"/>
    </source>
</evidence>
<feature type="transmembrane region" description="Helical" evidence="2">
    <location>
        <begin position="1134"/>
        <end position="1151"/>
    </location>
</feature>
<dbReference type="PANTHER" id="PTHR11319:SF35">
    <property type="entry name" value="OUTER MEMBRANE PROTEIN PMPC-RELATED"/>
    <property type="match status" value="1"/>
</dbReference>
<reference evidence="3" key="1">
    <citation type="journal article" date="2023" name="Mol. Biol. Evol.">
        <title>Third-Generation Sequencing Reveals the Adaptive Role of the Epigenome in Three Deep-Sea Polychaetes.</title>
        <authorList>
            <person name="Perez M."/>
            <person name="Aroh O."/>
            <person name="Sun Y."/>
            <person name="Lan Y."/>
            <person name="Juniper S.K."/>
            <person name="Young C.R."/>
            <person name="Angers B."/>
            <person name="Qian P.Y."/>
        </authorList>
    </citation>
    <scope>NUCLEOTIDE SEQUENCE</scope>
    <source>
        <strain evidence="3">P08H-3</strain>
    </source>
</reference>
<feature type="transmembrane region" description="Helical" evidence="2">
    <location>
        <begin position="1171"/>
        <end position="1191"/>
    </location>
</feature>
<keyword evidence="2" id="KW-1133">Transmembrane helix</keyword>
<organism evidence="3 4">
    <name type="scientific">Paralvinella palmiformis</name>
    <dbReference type="NCBI Taxonomy" id="53620"/>
    <lineage>
        <taxon>Eukaryota</taxon>
        <taxon>Metazoa</taxon>
        <taxon>Spiralia</taxon>
        <taxon>Lophotrochozoa</taxon>
        <taxon>Annelida</taxon>
        <taxon>Polychaeta</taxon>
        <taxon>Sedentaria</taxon>
        <taxon>Canalipalpata</taxon>
        <taxon>Terebellida</taxon>
        <taxon>Terebelliformia</taxon>
        <taxon>Alvinellidae</taxon>
        <taxon>Paralvinella</taxon>
    </lineage>
</organism>
<gene>
    <name evidence="3" type="ORF">LSH36_155g00018</name>
</gene>
<accession>A0AAD9N9Q0</accession>
<feature type="transmembrane region" description="Helical" evidence="2">
    <location>
        <begin position="906"/>
        <end position="925"/>
    </location>
</feature>